<evidence type="ECO:0000313" key="2">
    <source>
        <dbReference type="WBParaSite" id="EEL_0000319101-mRNA-1"/>
    </source>
</evidence>
<proteinExistence type="predicted"/>
<accession>A0A0R3RNY0</accession>
<evidence type="ECO:0000313" key="1">
    <source>
        <dbReference type="Proteomes" id="UP000050640"/>
    </source>
</evidence>
<keyword evidence="1" id="KW-1185">Reference proteome</keyword>
<name>A0A0R3RNY0_9BILA</name>
<dbReference type="WBParaSite" id="EEL_0000319101-mRNA-1">
    <property type="protein sequence ID" value="EEL_0000319101-mRNA-1"/>
    <property type="gene ID" value="EEL_0000319101"/>
</dbReference>
<dbReference type="AlphaFoldDB" id="A0A0R3RNY0"/>
<protein>
    <submittedName>
        <fullName evidence="2">Transposase</fullName>
    </submittedName>
</protein>
<reference evidence="2" key="1">
    <citation type="submission" date="2017-02" db="UniProtKB">
        <authorList>
            <consortium name="WormBaseParasite"/>
        </authorList>
    </citation>
    <scope>IDENTIFICATION</scope>
</reference>
<organism evidence="1 2">
    <name type="scientific">Elaeophora elaphi</name>
    <dbReference type="NCBI Taxonomy" id="1147741"/>
    <lineage>
        <taxon>Eukaryota</taxon>
        <taxon>Metazoa</taxon>
        <taxon>Ecdysozoa</taxon>
        <taxon>Nematoda</taxon>
        <taxon>Chromadorea</taxon>
        <taxon>Rhabditida</taxon>
        <taxon>Spirurina</taxon>
        <taxon>Spiruromorpha</taxon>
        <taxon>Filarioidea</taxon>
        <taxon>Onchocercidae</taxon>
        <taxon>Elaeophora</taxon>
    </lineage>
</organism>
<dbReference type="Proteomes" id="UP000050640">
    <property type="component" value="Unplaced"/>
</dbReference>
<sequence>MHYAIALAANNINKLLTNHVGLVVRSIPYSENSETEIYSNCKILINNYQWSEWTEFEKRTNQHCGVKTYIRYYNLRIIKMILNNAKDKLLTRCPATVQYKRTWERACKFFNKT</sequence>